<dbReference type="PANTHER" id="PTHR30570:SF1">
    <property type="entry name" value="PHOSPHATE-BINDING PROTEIN PSTS"/>
    <property type="match status" value="1"/>
</dbReference>
<dbReference type="InterPro" id="IPR024370">
    <property type="entry name" value="PBP_domain"/>
</dbReference>
<keyword evidence="1" id="KW-0732">Signal</keyword>
<feature type="domain" description="PBP" evidence="2">
    <location>
        <begin position="229"/>
        <end position="478"/>
    </location>
</feature>
<comment type="caution">
    <text evidence="3">The sequence shown here is derived from an EMBL/GenBank/DDBJ whole genome shotgun (WGS) entry which is preliminary data.</text>
</comment>
<sequence length="507" mass="53680">MNGFPIETVLAVIGIAVSGAAFVREFVLVGRKKLGYRVQMDVPITEMTSAATAGALENLLANGEGGTWDRTKLSVVLVRIENSGSLAIEADDYTLSDPARPKVGAHLNFEDREVIGCAIAETEGVPLDNFGEDSGMGRRNRVSPNFGIVDLPKIALNRRQHYKVLAVLHRTAGTGEPAEPELVCTLRNGQIEKTTSNDRPSAKLLALTSFLAVVVVAQGVLAINTRTAPPVDCASGSLRVVGSTAIAPAIGKAADLYAATCTEAAFHREFTGTEDGLIAVTRSADPGSILAFGDGLKGESYPELREQPIAVSSFSMITHPGTGVSDLTVAQVRALFRGTVTNWKELGGNDVPVVLVDRVAGSGTRRALESRLLEQNRRIFPYVSCVGMARGGPQCEVKTTEEMVDAVARLAGAVGYAETYAVRPQGGSEVRRLALDGVTPGPEAVRAGRYPFWGVENLYTRGAPPGESLAARFADYVVVGKAKTVLQEFGLVTCQELSDPSSCRPPG</sequence>
<protein>
    <submittedName>
        <fullName evidence="3">Substrate-binding domain-containing protein</fullName>
    </submittedName>
</protein>
<dbReference type="SUPFAM" id="SSF53850">
    <property type="entry name" value="Periplasmic binding protein-like II"/>
    <property type="match status" value="1"/>
</dbReference>
<evidence type="ECO:0000313" key="4">
    <source>
        <dbReference type="Proteomes" id="UP001601444"/>
    </source>
</evidence>
<dbReference type="InterPro" id="IPR050811">
    <property type="entry name" value="Phosphate_ABC_transporter"/>
</dbReference>
<dbReference type="Pfam" id="PF12849">
    <property type="entry name" value="PBP_like_2"/>
    <property type="match status" value="1"/>
</dbReference>
<evidence type="ECO:0000313" key="3">
    <source>
        <dbReference type="EMBL" id="MFF0545284.1"/>
    </source>
</evidence>
<dbReference type="RefSeq" id="WP_387701737.1">
    <property type="nucleotide sequence ID" value="NZ_JBIAMX010000013.1"/>
</dbReference>
<reference evidence="3 4" key="1">
    <citation type="submission" date="2024-10" db="EMBL/GenBank/DDBJ databases">
        <title>The Natural Products Discovery Center: Release of the First 8490 Sequenced Strains for Exploring Actinobacteria Biosynthetic Diversity.</title>
        <authorList>
            <person name="Kalkreuter E."/>
            <person name="Kautsar S.A."/>
            <person name="Yang D."/>
            <person name="Bader C.D."/>
            <person name="Teijaro C.N."/>
            <person name="Fluegel L."/>
            <person name="Davis C.M."/>
            <person name="Simpson J.R."/>
            <person name="Lauterbach L."/>
            <person name="Steele A.D."/>
            <person name="Gui C."/>
            <person name="Meng S."/>
            <person name="Li G."/>
            <person name="Viehrig K."/>
            <person name="Ye F."/>
            <person name="Su P."/>
            <person name="Kiefer A.F."/>
            <person name="Nichols A."/>
            <person name="Cepeda A.J."/>
            <person name="Yan W."/>
            <person name="Fan B."/>
            <person name="Jiang Y."/>
            <person name="Adhikari A."/>
            <person name="Zheng C.-J."/>
            <person name="Schuster L."/>
            <person name="Cowan T.M."/>
            <person name="Smanski M.J."/>
            <person name="Chevrette M.G."/>
            <person name="De Carvalho L.P.S."/>
            <person name="Shen B."/>
        </authorList>
    </citation>
    <scope>NUCLEOTIDE SEQUENCE [LARGE SCALE GENOMIC DNA]</scope>
    <source>
        <strain evidence="3 4">NPDC004045</strain>
    </source>
</reference>
<keyword evidence="4" id="KW-1185">Reference proteome</keyword>
<dbReference type="EMBL" id="JBIAMX010000013">
    <property type="protein sequence ID" value="MFF0545284.1"/>
    <property type="molecule type" value="Genomic_DNA"/>
</dbReference>
<gene>
    <name evidence="3" type="ORF">ACFYTF_20830</name>
</gene>
<dbReference type="Gene3D" id="3.40.190.10">
    <property type="entry name" value="Periplasmic binding protein-like II"/>
    <property type="match status" value="2"/>
</dbReference>
<evidence type="ECO:0000259" key="2">
    <source>
        <dbReference type="Pfam" id="PF12849"/>
    </source>
</evidence>
<name>A0ABW6PSC3_9NOCA</name>
<proteinExistence type="predicted"/>
<accession>A0ABW6PSC3</accession>
<dbReference type="PANTHER" id="PTHR30570">
    <property type="entry name" value="PERIPLASMIC PHOSPHATE BINDING COMPONENT OF PHOSPHATE ABC TRANSPORTER"/>
    <property type="match status" value="1"/>
</dbReference>
<organism evidence="3 4">
    <name type="scientific">Nocardia thailandica</name>
    <dbReference type="NCBI Taxonomy" id="257275"/>
    <lineage>
        <taxon>Bacteria</taxon>
        <taxon>Bacillati</taxon>
        <taxon>Actinomycetota</taxon>
        <taxon>Actinomycetes</taxon>
        <taxon>Mycobacteriales</taxon>
        <taxon>Nocardiaceae</taxon>
        <taxon>Nocardia</taxon>
    </lineage>
</organism>
<dbReference type="Proteomes" id="UP001601444">
    <property type="component" value="Unassembled WGS sequence"/>
</dbReference>
<evidence type="ECO:0000256" key="1">
    <source>
        <dbReference type="ARBA" id="ARBA00022729"/>
    </source>
</evidence>